<evidence type="ECO:0000256" key="1">
    <source>
        <dbReference type="SAM" id="Phobius"/>
    </source>
</evidence>
<reference evidence="2 3" key="1">
    <citation type="submission" date="2013-04" db="EMBL/GenBank/DDBJ databases">
        <authorList>
            <person name="Harkins D.M."/>
            <person name="Durkin A.S."/>
            <person name="Brinkac L.M."/>
            <person name="Haft D.H."/>
            <person name="Selengut J.D."/>
            <person name="Sanka R."/>
            <person name="DePew J."/>
            <person name="Purushe J."/>
            <person name="Hartskeerl R.A."/>
            <person name="Ahmed A."/>
            <person name="van der Linden H."/>
            <person name="Goris M.G.A."/>
            <person name="Vinetz J.M."/>
            <person name="Sutton G.G."/>
            <person name="Nierman W.C."/>
            <person name="Fouts D.E."/>
        </authorList>
    </citation>
    <scope>NUCLEOTIDE SEQUENCE [LARGE SCALE GENOMIC DNA]</scope>
    <source>
        <strain evidence="2 3">Sao Paulo</strain>
    </source>
</reference>
<dbReference type="AlphaFoldDB" id="A0A5E8HF20"/>
<accession>A0A5E8HF20</accession>
<name>A0A5E8HF20_9LEPT</name>
<keyword evidence="1" id="KW-0812">Transmembrane</keyword>
<evidence type="ECO:0000313" key="2">
    <source>
        <dbReference type="EMBL" id="EOQ89859.1"/>
    </source>
</evidence>
<organism evidence="2 3">
    <name type="scientific">Leptospira yanagawae serovar Saopaulo str. Sao Paulo = ATCC 700523</name>
    <dbReference type="NCBI Taxonomy" id="1249483"/>
    <lineage>
        <taxon>Bacteria</taxon>
        <taxon>Pseudomonadati</taxon>
        <taxon>Spirochaetota</taxon>
        <taxon>Spirochaetia</taxon>
        <taxon>Leptospirales</taxon>
        <taxon>Leptospiraceae</taxon>
        <taxon>Leptospira</taxon>
    </lineage>
</organism>
<dbReference type="Proteomes" id="UP000013996">
    <property type="component" value="Unassembled WGS sequence"/>
</dbReference>
<gene>
    <name evidence="2" type="ORF">LEP1GSC202_0788</name>
</gene>
<protein>
    <submittedName>
        <fullName evidence="2">Uncharacterized protein</fullName>
    </submittedName>
</protein>
<keyword evidence="1" id="KW-0472">Membrane</keyword>
<proteinExistence type="predicted"/>
<feature type="transmembrane region" description="Helical" evidence="1">
    <location>
        <begin position="21"/>
        <end position="42"/>
    </location>
</feature>
<dbReference type="STRING" id="1249483.LEP1GSC202_0788"/>
<comment type="caution">
    <text evidence="2">The sequence shown here is derived from an EMBL/GenBank/DDBJ whole genome shotgun (WGS) entry which is preliminary data.</text>
</comment>
<keyword evidence="1" id="KW-1133">Transmembrane helix</keyword>
<dbReference type="EMBL" id="AOGX02000015">
    <property type="protein sequence ID" value="EOQ89859.1"/>
    <property type="molecule type" value="Genomic_DNA"/>
</dbReference>
<evidence type="ECO:0000313" key="3">
    <source>
        <dbReference type="Proteomes" id="UP000013996"/>
    </source>
</evidence>
<sequence>MACEYLQKVLIKSGRSLAPRIGYANMESGIIYSEILIFYFNLQD</sequence>